<dbReference type="SUPFAM" id="SSF53098">
    <property type="entry name" value="Ribonuclease H-like"/>
    <property type="match status" value="1"/>
</dbReference>
<reference evidence="1" key="1">
    <citation type="journal article" date="2014" name="Front. Microbiol.">
        <title>High frequency of phylogenetically diverse reductive dehalogenase-homologous genes in deep subseafloor sedimentary metagenomes.</title>
        <authorList>
            <person name="Kawai M."/>
            <person name="Futagami T."/>
            <person name="Toyoda A."/>
            <person name="Takaki Y."/>
            <person name="Nishi S."/>
            <person name="Hori S."/>
            <person name="Arai W."/>
            <person name="Tsubouchi T."/>
            <person name="Morono Y."/>
            <person name="Uchiyama I."/>
            <person name="Ito T."/>
            <person name="Fujiyama A."/>
            <person name="Inagaki F."/>
            <person name="Takami H."/>
        </authorList>
    </citation>
    <scope>NUCLEOTIDE SEQUENCE</scope>
    <source>
        <strain evidence="1">Expedition CK06-06</strain>
    </source>
</reference>
<dbReference type="AlphaFoldDB" id="X1PIW4"/>
<protein>
    <recommendedName>
        <fullName evidence="2">Integrase catalytic domain-containing protein</fullName>
    </recommendedName>
</protein>
<evidence type="ECO:0000313" key="1">
    <source>
        <dbReference type="EMBL" id="GAI55793.1"/>
    </source>
</evidence>
<proteinExistence type="predicted"/>
<feature type="non-terminal residue" evidence="1">
    <location>
        <position position="73"/>
    </location>
</feature>
<dbReference type="InterPro" id="IPR012337">
    <property type="entry name" value="RNaseH-like_sf"/>
</dbReference>
<evidence type="ECO:0008006" key="2">
    <source>
        <dbReference type="Google" id="ProtNLM"/>
    </source>
</evidence>
<comment type="caution">
    <text evidence="1">The sequence shown here is derived from an EMBL/GenBank/DDBJ whole genome shotgun (WGS) entry which is preliminary data.</text>
</comment>
<gene>
    <name evidence="1" type="ORF">S06H3_63322</name>
</gene>
<sequence length="73" mass="8221">MPLLDHATKWVVGWSVGHRPNTELALEALSMARATLDNVGLTLEGGIIHHDQDSVYTGYRWLYAVLVKHRARI</sequence>
<name>X1PIW4_9ZZZZ</name>
<dbReference type="EMBL" id="BARV01041974">
    <property type="protein sequence ID" value="GAI55793.1"/>
    <property type="molecule type" value="Genomic_DNA"/>
</dbReference>
<accession>X1PIW4</accession>
<organism evidence="1">
    <name type="scientific">marine sediment metagenome</name>
    <dbReference type="NCBI Taxonomy" id="412755"/>
    <lineage>
        <taxon>unclassified sequences</taxon>
        <taxon>metagenomes</taxon>
        <taxon>ecological metagenomes</taxon>
    </lineage>
</organism>